<dbReference type="OrthoDB" id="5638855at2"/>
<dbReference type="Proteomes" id="UP000054725">
    <property type="component" value="Unassembled WGS sequence"/>
</dbReference>
<evidence type="ECO:0000313" key="2">
    <source>
        <dbReference type="EMBL" id="KTD39181.1"/>
    </source>
</evidence>
<name>A0A0W0X3P7_9GAMM</name>
<dbReference type="RefSeq" id="WP_058503335.1">
    <property type="nucleotide sequence ID" value="NZ_CAAAIF010000013.1"/>
</dbReference>
<organism evidence="2 3">
    <name type="scientific">Legionella nautarum</name>
    <dbReference type="NCBI Taxonomy" id="45070"/>
    <lineage>
        <taxon>Bacteria</taxon>
        <taxon>Pseudomonadati</taxon>
        <taxon>Pseudomonadota</taxon>
        <taxon>Gammaproteobacteria</taxon>
        <taxon>Legionellales</taxon>
        <taxon>Legionellaceae</taxon>
        <taxon>Legionella</taxon>
    </lineage>
</organism>
<sequence>MKPLIKEATYIYTYPPRISIRWANDTTTVYSWTSYPSQPNLSDFGPLFHYINCVFYPINYQLIPHQITFRGKPRYIEDITYVNTLPPSIAIRWNCGLTDFYSWTNFPYPQNVEHFKPWFPWRVIMPKALKALPSEEKTSEEVFDSFFTTDPKEIVCGPLDVPEGTIRRDDAFSSQSSDMFYPAPEDMSSDEIFEHNIRNYQPNPNLPIPYNTSIAQKLEIAARTINSYSNSRFLYFNRHQNTTPRENLPHQGDYLHKSGLST</sequence>
<feature type="region of interest" description="Disordered" evidence="1">
    <location>
        <begin position="242"/>
        <end position="262"/>
    </location>
</feature>
<dbReference type="EMBL" id="LNYO01000002">
    <property type="protein sequence ID" value="KTD39181.1"/>
    <property type="molecule type" value="Genomic_DNA"/>
</dbReference>
<evidence type="ECO:0000313" key="3">
    <source>
        <dbReference type="Proteomes" id="UP000054725"/>
    </source>
</evidence>
<dbReference type="PATRIC" id="fig|45070.6.peg.259"/>
<gene>
    <name evidence="2" type="ORF">Lnau_0250</name>
</gene>
<dbReference type="STRING" id="45070.Lnau_0250"/>
<dbReference type="AlphaFoldDB" id="A0A0W0X3P7"/>
<protein>
    <submittedName>
        <fullName evidence="2">Uncharacterized protein</fullName>
    </submittedName>
</protein>
<reference evidence="2 3" key="1">
    <citation type="submission" date="2015-11" db="EMBL/GenBank/DDBJ databases">
        <title>Genomic analysis of 38 Legionella species identifies large and diverse effector repertoires.</title>
        <authorList>
            <person name="Burstein D."/>
            <person name="Amaro F."/>
            <person name="Zusman T."/>
            <person name="Lifshitz Z."/>
            <person name="Cohen O."/>
            <person name="Gilbert J.A."/>
            <person name="Pupko T."/>
            <person name="Shuman H.A."/>
            <person name="Segal G."/>
        </authorList>
    </citation>
    <scope>NUCLEOTIDE SEQUENCE [LARGE SCALE GENOMIC DNA]</scope>
    <source>
        <strain evidence="2 3">ATCC 49506</strain>
    </source>
</reference>
<proteinExistence type="predicted"/>
<accession>A0A0W0X3P7</accession>
<keyword evidence="3" id="KW-1185">Reference proteome</keyword>
<evidence type="ECO:0000256" key="1">
    <source>
        <dbReference type="SAM" id="MobiDB-lite"/>
    </source>
</evidence>
<comment type="caution">
    <text evidence="2">The sequence shown here is derived from an EMBL/GenBank/DDBJ whole genome shotgun (WGS) entry which is preliminary data.</text>
</comment>